<evidence type="ECO:0000256" key="1">
    <source>
        <dbReference type="SAM" id="Phobius"/>
    </source>
</evidence>
<protein>
    <submittedName>
        <fullName evidence="2">Uncharacterized protein</fullName>
    </submittedName>
</protein>
<keyword evidence="1" id="KW-0812">Transmembrane</keyword>
<reference evidence="2 3" key="1">
    <citation type="submission" date="2019-05" db="EMBL/GenBank/DDBJ databases">
        <authorList>
            <person name="Narsing Rao M.P."/>
            <person name="Li W.J."/>
        </authorList>
    </citation>
    <scope>NUCLEOTIDE SEQUENCE [LARGE SCALE GENOMIC DNA]</scope>
    <source>
        <strain evidence="2 3">SYSU_K30003</strain>
    </source>
</reference>
<dbReference type="RefSeq" id="WP_138195236.1">
    <property type="nucleotide sequence ID" value="NZ_VCIW01000010.1"/>
</dbReference>
<comment type="caution">
    <text evidence="2">The sequence shown here is derived from an EMBL/GenBank/DDBJ whole genome shotgun (WGS) entry which is preliminary data.</text>
</comment>
<dbReference type="Proteomes" id="UP000309676">
    <property type="component" value="Unassembled WGS sequence"/>
</dbReference>
<feature type="transmembrane region" description="Helical" evidence="1">
    <location>
        <begin position="27"/>
        <end position="43"/>
    </location>
</feature>
<evidence type="ECO:0000313" key="3">
    <source>
        <dbReference type="Proteomes" id="UP000309676"/>
    </source>
</evidence>
<evidence type="ECO:0000313" key="2">
    <source>
        <dbReference type="EMBL" id="TLS51242.1"/>
    </source>
</evidence>
<organism evidence="2 3">
    <name type="scientific">Paenibacillus antri</name>
    <dbReference type="NCBI Taxonomy" id="2582848"/>
    <lineage>
        <taxon>Bacteria</taxon>
        <taxon>Bacillati</taxon>
        <taxon>Bacillota</taxon>
        <taxon>Bacilli</taxon>
        <taxon>Bacillales</taxon>
        <taxon>Paenibacillaceae</taxon>
        <taxon>Paenibacillus</taxon>
    </lineage>
</organism>
<proteinExistence type="predicted"/>
<sequence>MLIGLSLLASIVFSSSAFPLGGYAASVSKLAAAVFFGAIGFNMRRNRRISILFFAIVALCLYLSWDVLP</sequence>
<gene>
    <name evidence="2" type="ORF">FE782_16050</name>
</gene>
<keyword evidence="1" id="KW-0472">Membrane</keyword>
<name>A0A5R9G4E5_9BACL</name>
<keyword evidence="1" id="KW-1133">Transmembrane helix</keyword>
<dbReference type="EMBL" id="VCIW01000010">
    <property type="protein sequence ID" value="TLS51242.1"/>
    <property type="molecule type" value="Genomic_DNA"/>
</dbReference>
<accession>A0A5R9G4E5</accession>
<feature type="transmembrane region" description="Helical" evidence="1">
    <location>
        <begin position="50"/>
        <end position="68"/>
    </location>
</feature>
<keyword evidence="3" id="KW-1185">Reference proteome</keyword>
<dbReference type="OrthoDB" id="2918659at2"/>
<dbReference type="AlphaFoldDB" id="A0A5R9G4E5"/>